<feature type="compositionally biased region" description="Polar residues" evidence="11">
    <location>
        <begin position="61"/>
        <end position="72"/>
    </location>
</feature>
<evidence type="ECO:0000256" key="5">
    <source>
        <dbReference type="ARBA" id="ARBA00022794"/>
    </source>
</evidence>
<dbReference type="Pfam" id="PF15383">
    <property type="entry name" value="TMEM237"/>
    <property type="match status" value="1"/>
</dbReference>
<keyword evidence="14" id="KW-1185">Reference proteome</keyword>
<dbReference type="AlphaFoldDB" id="A0AAD9J3D3"/>
<dbReference type="InterPro" id="IPR029409">
    <property type="entry name" value="TMEM237"/>
</dbReference>
<accession>A0AAD9J3D3</accession>
<feature type="transmembrane region" description="Helical" evidence="12">
    <location>
        <begin position="329"/>
        <end position="350"/>
    </location>
</feature>
<keyword evidence="9" id="KW-0966">Cell projection</keyword>
<keyword evidence="5" id="KW-0970">Cilium biogenesis/degradation</keyword>
<feature type="transmembrane region" description="Helical" evidence="12">
    <location>
        <begin position="288"/>
        <end position="308"/>
    </location>
</feature>
<keyword evidence="7" id="KW-0969">Cilium</keyword>
<evidence type="ECO:0000256" key="10">
    <source>
        <dbReference type="ARBA" id="ARBA00025631"/>
    </source>
</evidence>
<reference evidence="13" key="1">
    <citation type="journal article" date="2023" name="Mol. Biol. Evol.">
        <title>Third-Generation Sequencing Reveals the Adaptive Role of the Epigenome in Three Deep-Sea Polychaetes.</title>
        <authorList>
            <person name="Perez M."/>
            <person name="Aroh O."/>
            <person name="Sun Y."/>
            <person name="Lan Y."/>
            <person name="Juniper S.K."/>
            <person name="Young C.R."/>
            <person name="Angers B."/>
            <person name="Qian P.Y."/>
        </authorList>
    </citation>
    <scope>NUCLEOTIDE SEQUENCE</scope>
    <source>
        <strain evidence="13">P08H-3</strain>
    </source>
</reference>
<evidence type="ECO:0000256" key="2">
    <source>
        <dbReference type="ARBA" id="ARBA00004141"/>
    </source>
</evidence>
<evidence type="ECO:0008006" key="15">
    <source>
        <dbReference type="Google" id="ProtNLM"/>
    </source>
</evidence>
<keyword evidence="8 12" id="KW-0472">Membrane</keyword>
<keyword evidence="4 12" id="KW-0812">Transmembrane</keyword>
<comment type="function">
    <text evidence="10">Component of the transition zone in primary cilia. Required for ciliogenesis.</text>
</comment>
<dbReference type="GO" id="GO:0060271">
    <property type="term" value="P:cilium assembly"/>
    <property type="evidence" value="ECO:0007669"/>
    <property type="project" value="TreeGrafter"/>
</dbReference>
<dbReference type="GO" id="GO:0035869">
    <property type="term" value="C:ciliary transition zone"/>
    <property type="evidence" value="ECO:0007669"/>
    <property type="project" value="TreeGrafter"/>
</dbReference>
<dbReference type="GO" id="GO:0016020">
    <property type="term" value="C:membrane"/>
    <property type="evidence" value="ECO:0007669"/>
    <property type="project" value="UniProtKB-SubCell"/>
</dbReference>
<evidence type="ECO:0000256" key="9">
    <source>
        <dbReference type="ARBA" id="ARBA00023273"/>
    </source>
</evidence>
<dbReference type="PANTHER" id="PTHR28388:SF1">
    <property type="entry name" value="TRANSMEMBRANE PROTEIN 237"/>
    <property type="match status" value="1"/>
</dbReference>
<comment type="similarity">
    <text evidence="3">Belongs to the TMEM237 family.</text>
</comment>
<evidence type="ECO:0000256" key="11">
    <source>
        <dbReference type="SAM" id="MobiDB-lite"/>
    </source>
</evidence>
<proteinExistence type="inferred from homology"/>
<evidence type="ECO:0000256" key="8">
    <source>
        <dbReference type="ARBA" id="ARBA00023136"/>
    </source>
</evidence>
<comment type="subcellular location">
    <subcellularLocation>
        <location evidence="1">Cell projection</location>
        <location evidence="1">Cilium</location>
    </subcellularLocation>
    <subcellularLocation>
        <location evidence="2">Membrane</location>
        <topology evidence="2">Multi-pass membrane protein</topology>
    </subcellularLocation>
</comment>
<evidence type="ECO:0000256" key="3">
    <source>
        <dbReference type="ARBA" id="ARBA00008783"/>
    </source>
</evidence>
<sequence length="433" mass="48375">MSDPAPARRKLPPLGQTGSDVGSLDRTPRKKKKKRPPATGDSPDGETHSPGRALPKPGSARSLTESESNLETARSGRVIPSRPKSKKTRPSVNTDTLEDIEDEDESPRPQKKRTKPREQLVENGHIVSDEPVTGRSVDRPKKKKKKKKVGMTESTNIGLEADLQELEDDVITEATDSYEEIRYGAPAFMRSEPLNKLFIEQKSGFKAASKEKIARKRAMNQQQQALALAETTPTKSTIQFAVSSQNIFRTFVLFLQGLLAGVCLWQIITVYLLSQKGYDVLLEQYKQLAMPVQCMYYFMLALSTVAVFDKNDIARPNKSFIIRSVTMQTTAIACLFYLGGLMFSLSIVNIDDRISQYDPEKSPWEDDAARDSELKKWVTLNLVRGLLPMLGWFVISISPKSDRLVKNLEKADENILEGIEPVDQDTALRSSGV</sequence>
<keyword evidence="6 12" id="KW-1133">Transmembrane helix</keyword>
<comment type="caution">
    <text evidence="13">The sequence shown here is derived from an EMBL/GenBank/DDBJ whole genome shotgun (WGS) entry which is preliminary data.</text>
</comment>
<evidence type="ECO:0000256" key="4">
    <source>
        <dbReference type="ARBA" id="ARBA00022692"/>
    </source>
</evidence>
<organism evidence="13 14">
    <name type="scientific">Paralvinella palmiformis</name>
    <dbReference type="NCBI Taxonomy" id="53620"/>
    <lineage>
        <taxon>Eukaryota</taxon>
        <taxon>Metazoa</taxon>
        <taxon>Spiralia</taxon>
        <taxon>Lophotrochozoa</taxon>
        <taxon>Annelida</taxon>
        <taxon>Polychaeta</taxon>
        <taxon>Sedentaria</taxon>
        <taxon>Canalipalpata</taxon>
        <taxon>Terebellida</taxon>
        <taxon>Terebelliformia</taxon>
        <taxon>Alvinellidae</taxon>
        <taxon>Paralvinella</taxon>
    </lineage>
</organism>
<evidence type="ECO:0000256" key="12">
    <source>
        <dbReference type="SAM" id="Phobius"/>
    </source>
</evidence>
<evidence type="ECO:0000256" key="7">
    <source>
        <dbReference type="ARBA" id="ARBA00023069"/>
    </source>
</evidence>
<evidence type="ECO:0000313" key="14">
    <source>
        <dbReference type="Proteomes" id="UP001208570"/>
    </source>
</evidence>
<dbReference type="EMBL" id="JAODUP010000650">
    <property type="protein sequence ID" value="KAK2145872.1"/>
    <property type="molecule type" value="Genomic_DNA"/>
</dbReference>
<evidence type="ECO:0000256" key="1">
    <source>
        <dbReference type="ARBA" id="ARBA00004138"/>
    </source>
</evidence>
<feature type="compositionally biased region" description="Basic residues" evidence="11">
    <location>
        <begin position="140"/>
        <end position="149"/>
    </location>
</feature>
<feature type="compositionally biased region" description="Acidic residues" evidence="11">
    <location>
        <begin position="96"/>
        <end position="105"/>
    </location>
</feature>
<dbReference type="Proteomes" id="UP001208570">
    <property type="component" value="Unassembled WGS sequence"/>
</dbReference>
<evidence type="ECO:0000313" key="13">
    <source>
        <dbReference type="EMBL" id="KAK2145872.1"/>
    </source>
</evidence>
<evidence type="ECO:0000256" key="6">
    <source>
        <dbReference type="ARBA" id="ARBA00022989"/>
    </source>
</evidence>
<protein>
    <recommendedName>
        <fullName evidence="15">Transmembrane protein 237</fullName>
    </recommendedName>
</protein>
<name>A0AAD9J3D3_9ANNE</name>
<feature type="transmembrane region" description="Helical" evidence="12">
    <location>
        <begin position="247"/>
        <end position="268"/>
    </location>
</feature>
<gene>
    <name evidence="13" type="ORF">LSH36_650g01026</name>
</gene>
<feature type="region of interest" description="Disordered" evidence="11">
    <location>
        <begin position="1"/>
        <end position="151"/>
    </location>
</feature>
<dbReference type="PANTHER" id="PTHR28388">
    <property type="entry name" value="TRANSMEMBRANE PROTEIN 237"/>
    <property type="match status" value="1"/>
</dbReference>